<dbReference type="AlphaFoldDB" id="A0A345DEK2"/>
<dbReference type="Proteomes" id="UP000252182">
    <property type="component" value="Chromosome"/>
</dbReference>
<name>A0A345DEK2_9BURK</name>
<evidence type="ECO:0000313" key="2">
    <source>
        <dbReference type="Proteomes" id="UP000252182"/>
    </source>
</evidence>
<gene>
    <name evidence="1" type="ORF">DTO96_102546</name>
</gene>
<dbReference type="EMBL" id="CP031124">
    <property type="protein sequence ID" value="AXF86790.1"/>
    <property type="molecule type" value="Genomic_DNA"/>
</dbReference>
<protein>
    <submittedName>
        <fullName evidence="1">Uncharacterized protein</fullName>
    </submittedName>
</protein>
<evidence type="ECO:0000313" key="1">
    <source>
        <dbReference type="EMBL" id="AXF86790.1"/>
    </source>
</evidence>
<keyword evidence="2" id="KW-1185">Reference proteome</keyword>
<dbReference type="OrthoDB" id="9182757at2"/>
<dbReference type="RefSeq" id="WP_157964447.1">
    <property type="nucleotide sequence ID" value="NZ_CP031124.1"/>
</dbReference>
<sequence>MSKVLLGHMYLAKNLKCGGVIGFSWKDKGRKKEDAKTIRKWLKRGLAVELLVRYEGDPEPKICTRNFKVPCACQEVDRG</sequence>
<proteinExistence type="predicted"/>
<accession>A0A345DEK2</accession>
<dbReference type="KEGG" id="hyf:DTO96_102546"/>
<organism evidence="1 2">
    <name type="scientific">Ephemeroptericola cinctiostellae</name>
    <dbReference type="NCBI Taxonomy" id="2268024"/>
    <lineage>
        <taxon>Bacteria</taxon>
        <taxon>Pseudomonadati</taxon>
        <taxon>Pseudomonadota</taxon>
        <taxon>Betaproteobacteria</taxon>
        <taxon>Burkholderiales</taxon>
        <taxon>Burkholderiaceae</taxon>
        <taxon>Ephemeroptericola</taxon>
    </lineage>
</organism>
<reference evidence="2" key="1">
    <citation type="submission" date="2018-07" db="EMBL/GenBank/DDBJ databases">
        <authorList>
            <person name="Kim H."/>
        </authorList>
    </citation>
    <scope>NUCLEOTIDE SEQUENCE [LARGE SCALE GENOMIC DNA]</scope>
    <source>
        <strain evidence="2">F02</strain>
    </source>
</reference>